<proteinExistence type="predicted"/>
<evidence type="ECO:0000259" key="1">
    <source>
        <dbReference type="Pfam" id="PF14200"/>
    </source>
</evidence>
<protein>
    <recommendedName>
        <fullName evidence="1">Ricin B lectin domain-containing protein</fullName>
    </recommendedName>
</protein>
<sequence length="85" mass="8773">MTNGCTRPLTLTPGTAVGNPVTAQAFDPANAYRKWTIAQTNGTLKLTNPQTGLVVDINGKTISAGTAVTTVWSGNANSQSWAALP</sequence>
<dbReference type="Pfam" id="PF14200">
    <property type="entry name" value="RicinB_lectin_2"/>
    <property type="match status" value="1"/>
</dbReference>
<dbReference type="AlphaFoldDB" id="A0A5J6IXJ2"/>
<dbReference type="EMBL" id="CP023692">
    <property type="protein sequence ID" value="QEV43697.1"/>
    <property type="molecule type" value="Genomic_DNA"/>
</dbReference>
<dbReference type="PROSITE" id="PS50231">
    <property type="entry name" value="RICIN_B_LECTIN"/>
    <property type="match status" value="1"/>
</dbReference>
<keyword evidence="3" id="KW-1185">Reference proteome</keyword>
<organism evidence="2 3">
    <name type="scientific">Streptomyces vinaceus</name>
    <dbReference type="NCBI Taxonomy" id="1960"/>
    <lineage>
        <taxon>Bacteria</taxon>
        <taxon>Bacillati</taxon>
        <taxon>Actinomycetota</taxon>
        <taxon>Actinomycetes</taxon>
        <taxon>Kitasatosporales</taxon>
        <taxon>Streptomycetaceae</taxon>
        <taxon>Streptomyces</taxon>
    </lineage>
</organism>
<dbReference type="KEGG" id="svn:CP980_00070"/>
<dbReference type="Gene3D" id="2.80.10.50">
    <property type="match status" value="1"/>
</dbReference>
<dbReference type="Proteomes" id="UP000325563">
    <property type="component" value="Chromosome"/>
</dbReference>
<accession>A0A5J6IXJ2</accession>
<name>A0A5J6IXJ2_STRVI</name>
<dbReference type="RefSeq" id="WP_150492186.1">
    <property type="nucleotide sequence ID" value="NZ_BNBW01000029.1"/>
</dbReference>
<feature type="domain" description="Ricin B lectin" evidence="1">
    <location>
        <begin position="12"/>
        <end position="69"/>
    </location>
</feature>
<evidence type="ECO:0000313" key="3">
    <source>
        <dbReference type="Proteomes" id="UP000325563"/>
    </source>
</evidence>
<evidence type="ECO:0000313" key="2">
    <source>
        <dbReference type="EMBL" id="QEV43697.1"/>
    </source>
</evidence>
<dbReference type="CDD" id="cd00161">
    <property type="entry name" value="beta-trefoil_Ricin-like"/>
    <property type="match status" value="1"/>
</dbReference>
<gene>
    <name evidence="2" type="ORF">CP980_00070</name>
</gene>
<dbReference type="InterPro" id="IPR000772">
    <property type="entry name" value="Ricin_B_lectin"/>
</dbReference>
<reference evidence="2 3" key="1">
    <citation type="submission" date="2017-09" db="EMBL/GenBank/DDBJ databases">
        <authorList>
            <person name="Lee N."/>
            <person name="Cho B.-K."/>
        </authorList>
    </citation>
    <scope>NUCLEOTIDE SEQUENCE [LARGE SCALE GENOMIC DNA]</scope>
    <source>
        <strain evidence="2 3">ATCC 27476</strain>
    </source>
</reference>
<dbReference type="SUPFAM" id="SSF50370">
    <property type="entry name" value="Ricin B-like lectins"/>
    <property type="match status" value="1"/>
</dbReference>
<dbReference type="InterPro" id="IPR035992">
    <property type="entry name" value="Ricin_B-like_lectins"/>
</dbReference>